<dbReference type="PANTHER" id="PTHR14206">
    <property type="entry name" value="BRAIN-SPECIFIC ANGIOGENESIS INHIBITOR 1-ASSOCIATED PROTEIN 2"/>
    <property type="match status" value="1"/>
</dbReference>
<evidence type="ECO:0000256" key="2">
    <source>
        <dbReference type="ARBA" id="ARBA00023136"/>
    </source>
</evidence>
<dbReference type="GO" id="GO:0051764">
    <property type="term" value="P:actin crosslink formation"/>
    <property type="evidence" value="ECO:0007669"/>
    <property type="project" value="TreeGrafter"/>
</dbReference>
<dbReference type="PROSITE" id="PS00086">
    <property type="entry name" value="CYTOCHROME_P450"/>
    <property type="match status" value="1"/>
</dbReference>
<dbReference type="AlphaFoldDB" id="A0AA40HGJ9"/>
<dbReference type="GO" id="GO:0005506">
    <property type="term" value="F:iron ion binding"/>
    <property type="evidence" value="ECO:0007669"/>
    <property type="project" value="InterPro"/>
</dbReference>
<dbReference type="EMBL" id="JAULJE010000020">
    <property type="protein sequence ID" value="KAK1330743.1"/>
    <property type="molecule type" value="Genomic_DNA"/>
</dbReference>
<dbReference type="InterPro" id="IPR013606">
    <property type="entry name" value="I-BAR_dom"/>
</dbReference>
<comment type="subcellular location">
    <subcellularLocation>
        <location evidence="1">Membrane</location>
    </subcellularLocation>
</comment>
<dbReference type="GO" id="GO:0016705">
    <property type="term" value="F:oxidoreductase activity, acting on paired donors, with incorporation or reduction of molecular oxygen"/>
    <property type="evidence" value="ECO:0007669"/>
    <property type="project" value="InterPro"/>
</dbReference>
<evidence type="ECO:0000259" key="4">
    <source>
        <dbReference type="PROSITE" id="PS51338"/>
    </source>
</evidence>
<dbReference type="PROSITE" id="PS51338">
    <property type="entry name" value="IMD"/>
    <property type="match status" value="1"/>
</dbReference>
<reference evidence="5" key="1">
    <citation type="submission" date="2023-06" db="EMBL/GenBank/DDBJ databases">
        <title>Reference genome for the Northern bat (Eptesicus nilssonii), a most northern bat species.</title>
        <authorList>
            <person name="Laine V.N."/>
            <person name="Pulliainen A.T."/>
            <person name="Lilley T.M."/>
        </authorList>
    </citation>
    <scope>NUCLEOTIDE SEQUENCE</scope>
    <source>
        <strain evidence="5">BLF_Eptnil</strain>
        <tissue evidence="5">Kidney</tissue>
    </source>
</reference>
<proteinExistence type="predicted"/>
<comment type="caution">
    <text evidence="5">The sequence shown here is derived from an EMBL/GenBank/DDBJ whole genome shotgun (WGS) entry which is preliminary data.</text>
</comment>
<dbReference type="GO" id="GO:0007009">
    <property type="term" value="P:plasma membrane organization"/>
    <property type="evidence" value="ECO:0007669"/>
    <property type="project" value="InterPro"/>
</dbReference>
<keyword evidence="6" id="KW-1185">Reference proteome</keyword>
<dbReference type="Proteomes" id="UP001177744">
    <property type="component" value="Unassembled WGS sequence"/>
</dbReference>
<feature type="region of interest" description="Disordered" evidence="3">
    <location>
        <begin position="1"/>
        <end position="31"/>
    </location>
</feature>
<feature type="domain" description="IMD" evidence="4">
    <location>
        <begin position="56"/>
        <end position="140"/>
    </location>
</feature>
<organism evidence="5 6">
    <name type="scientific">Cnephaeus nilssonii</name>
    <name type="common">Northern bat</name>
    <name type="synonym">Eptesicus nilssonii</name>
    <dbReference type="NCBI Taxonomy" id="3371016"/>
    <lineage>
        <taxon>Eukaryota</taxon>
        <taxon>Metazoa</taxon>
        <taxon>Chordata</taxon>
        <taxon>Craniata</taxon>
        <taxon>Vertebrata</taxon>
        <taxon>Euteleostomi</taxon>
        <taxon>Mammalia</taxon>
        <taxon>Eutheria</taxon>
        <taxon>Laurasiatheria</taxon>
        <taxon>Chiroptera</taxon>
        <taxon>Yangochiroptera</taxon>
        <taxon>Vespertilionidae</taxon>
        <taxon>Cnephaeus</taxon>
    </lineage>
</organism>
<evidence type="ECO:0000256" key="1">
    <source>
        <dbReference type="ARBA" id="ARBA00004370"/>
    </source>
</evidence>
<dbReference type="InterPro" id="IPR017972">
    <property type="entry name" value="Cyt_P450_CS"/>
</dbReference>
<feature type="region of interest" description="Disordered" evidence="3">
    <location>
        <begin position="119"/>
        <end position="184"/>
    </location>
</feature>
<evidence type="ECO:0000313" key="6">
    <source>
        <dbReference type="Proteomes" id="UP001177744"/>
    </source>
</evidence>
<dbReference type="GO" id="GO:0016020">
    <property type="term" value="C:membrane"/>
    <property type="evidence" value="ECO:0007669"/>
    <property type="project" value="UniProtKB-SubCell"/>
</dbReference>
<dbReference type="InterPro" id="IPR027681">
    <property type="entry name" value="IRSp53/IRTKS/Pinkbar"/>
</dbReference>
<dbReference type="InterPro" id="IPR027267">
    <property type="entry name" value="AH/BAR_dom_sf"/>
</dbReference>
<dbReference type="GO" id="GO:0051017">
    <property type="term" value="P:actin filament bundle assembly"/>
    <property type="evidence" value="ECO:0007669"/>
    <property type="project" value="TreeGrafter"/>
</dbReference>
<dbReference type="GO" id="GO:0005829">
    <property type="term" value="C:cytosol"/>
    <property type="evidence" value="ECO:0007669"/>
    <property type="project" value="TreeGrafter"/>
</dbReference>
<keyword evidence="2" id="KW-0472">Membrane</keyword>
<gene>
    <name evidence="5" type="ORF">QTO34_008681</name>
</gene>
<dbReference type="Gene3D" id="1.20.1270.60">
    <property type="entry name" value="Arfaptin homology (AH) domain/BAR domain"/>
    <property type="match status" value="1"/>
</dbReference>
<dbReference type="SUPFAM" id="SSF103657">
    <property type="entry name" value="BAR/IMD domain-like"/>
    <property type="match status" value="1"/>
</dbReference>
<dbReference type="Pfam" id="PF08397">
    <property type="entry name" value="IMD"/>
    <property type="match status" value="1"/>
</dbReference>
<dbReference type="GO" id="GO:0030838">
    <property type="term" value="P:positive regulation of actin filament polymerization"/>
    <property type="evidence" value="ECO:0007669"/>
    <property type="project" value="TreeGrafter"/>
</dbReference>
<protein>
    <recommendedName>
        <fullName evidence="4">IMD domain-containing protein</fullName>
    </recommendedName>
</protein>
<evidence type="ECO:0000256" key="3">
    <source>
        <dbReference type="SAM" id="MobiDB-lite"/>
    </source>
</evidence>
<evidence type="ECO:0000313" key="5">
    <source>
        <dbReference type="EMBL" id="KAK1330743.1"/>
    </source>
</evidence>
<dbReference type="GO" id="GO:0005654">
    <property type="term" value="C:nucleoplasm"/>
    <property type="evidence" value="ECO:0007669"/>
    <property type="project" value="TreeGrafter"/>
</dbReference>
<dbReference type="PANTHER" id="PTHR14206:SF3">
    <property type="entry name" value="BRAIN-SPECIFIC ANGIOGENESIS INHIBITOR 1-ASSOCIATED PROTEIN 2"/>
    <property type="match status" value="1"/>
</dbReference>
<sequence>MASKDRGPSCDTPCPHCSRKSTEERQAPPGASLSWGMLGDGGCTHHCLPASRWPWGDVLFQMAEVHRQIQNQLEETLKSFHNELLTQLEQKVELDSRSTRRSSGGRGDALDKCQAELKKLRKKSQGSKNPQKYSDKELQVGAGPRRRRLPAAARTGFGLGRRVCPGAGGPRREGGSPPQHAQVSGWAACLSWSRRVAGGPALGLAGA</sequence>
<name>A0AA40HGJ9_CNENI</name>
<accession>A0AA40HGJ9</accession>